<gene>
    <name evidence="2" type="ORF">TJEJU_2835</name>
</gene>
<keyword evidence="3" id="KW-1185">Reference proteome</keyword>
<dbReference type="Proteomes" id="UP000215214">
    <property type="component" value="Chromosome TJEJU"/>
</dbReference>
<name>A0A238UD50_9FLAO</name>
<organism evidence="2 3">
    <name type="scientific">Tenacibaculum jejuense</name>
    <dbReference type="NCBI Taxonomy" id="584609"/>
    <lineage>
        <taxon>Bacteria</taxon>
        <taxon>Pseudomonadati</taxon>
        <taxon>Bacteroidota</taxon>
        <taxon>Flavobacteriia</taxon>
        <taxon>Flavobacteriales</taxon>
        <taxon>Flavobacteriaceae</taxon>
        <taxon>Tenacibaculum</taxon>
    </lineage>
</organism>
<dbReference type="Gene3D" id="2.60.120.200">
    <property type="match status" value="1"/>
</dbReference>
<dbReference type="EMBL" id="LT899436">
    <property type="protein sequence ID" value="SNR16508.1"/>
    <property type="molecule type" value="Genomic_DNA"/>
</dbReference>
<dbReference type="InterPro" id="IPR048955">
    <property type="entry name" value="Cip1-like_core"/>
</dbReference>
<dbReference type="OrthoDB" id="1164393at2"/>
<protein>
    <submittedName>
        <fullName evidence="2">Probable lipoprotein</fullName>
    </submittedName>
</protein>
<sequence length="243" mass="28253">MKRLSVILVLLCLSSCKEFRDQIIIEDNFETYTVGQTTFFPWETSGNGTIEIDSLKYVSGNKSLKFISGEGYDNRAFLSFSSEKLMKLDEYYGSLKMFVEEASPNGIHWTMVQTSGKTAQGFHAEVRYGGQHHKRFMANYDTNPIKSDCWDHTKVKIPENEWFVVNWYVNRKTNNMRLWINEELVHDLKEHQSFDKGCLENGNNGEWTFPVFEKVTLGWIDYQKGGGNRKVWIDDVVLSKEKL</sequence>
<dbReference type="KEGG" id="tje:TJEJU_2835"/>
<accession>A0A238UD50</accession>
<reference evidence="2 3" key="1">
    <citation type="submission" date="2017-07" db="EMBL/GenBank/DDBJ databases">
        <authorList>
            <person name="Sun Z.S."/>
            <person name="Albrecht U."/>
            <person name="Echele G."/>
            <person name="Lee C.C."/>
        </authorList>
    </citation>
    <scope>NUCLEOTIDE SEQUENCE [LARGE SCALE GENOMIC DNA]</scope>
    <source>
        <strain evidence="3">type strain: KCTC 22618</strain>
    </source>
</reference>
<dbReference type="RefSeq" id="WP_157730230.1">
    <property type="nucleotide sequence ID" value="NZ_LT899436.1"/>
</dbReference>
<dbReference type="AlphaFoldDB" id="A0A238UD50"/>
<evidence type="ECO:0000313" key="3">
    <source>
        <dbReference type="Proteomes" id="UP000215214"/>
    </source>
</evidence>
<dbReference type="Pfam" id="PF21340">
    <property type="entry name" value="Polysacc_lyase-like"/>
    <property type="match status" value="1"/>
</dbReference>
<evidence type="ECO:0000259" key="1">
    <source>
        <dbReference type="Pfam" id="PF21340"/>
    </source>
</evidence>
<proteinExistence type="predicted"/>
<keyword evidence="2" id="KW-0449">Lipoprotein</keyword>
<evidence type="ECO:0000313" key="2">
    <source>
        <dbReference type="EMBL" id="SNR16508.1"/>
    </source>
</evidence>
<feature type="domain" description="Cip1-like core" evidence="1">
    <location>
        <begin position="41"/>
        <end position="239"/>
    </location>
</feature>